<evidence type="ECO:0000313" key="2">
    <source>
        <dbReference type="Proteomes" id="UP001642484"/>
    </source>
</evidence>
<evidence type="ECO:0008006" key="3">
    <source>
        <dbReference type="Google" id="ProtNLM"/>
    </source>
</evidence>
<organism evidence="1 2">
    <name type="scientific">Durusdinium trenchii</name>
    <dbReference type="NCBI Taxonomy" id="1381693"/>
    <lineage>
        <taxon>Eukaryota</taxon>
        <taxon>Sar</taxon>
        <taxon>Alveolata</taxon>
        <taxon>Dinophyceae</taxon>
        <taxon>Suessiales</taxon>
        <taxon>Symbiodiniaceae</taxon>
        <taxon>Durusdinium</taxon>
    </lineage>
</organism>
<dbReference type="Proteomes" id="UP001642484">
    <property type="component" value="Unassembled WGS sequence"/>
</dbReference>
<gene>
    <name evidence="1" type="ORF">CCMP2556_LOCUS28819</name>
</gene>
<name>A0ABP0N6E4_9DINO</name>
<keyword evidence="2" id="KW-1185">Reference proteome</keyword>
<reference evidence="1 2" key="1">
    <citation type="submission" date="2024-02" db="EMBL/GenBank/DDBJ databases">
        <authorList>
            <person name="Chen Y."/>
            <person name="Shah S."/>
            <person name="Dougan E. K."/>
            <person name="Thang M."/>
            <person name="Chan C."/>
        </authorList>
    </citation>
    <scope>NUCLEOTIDE SEQUENCE [LARGE SCALE GENOMIC DNA]</scope>
</reference>
<proteinExistence type="predicted"/>
<comment type="caution">
    <text evidence="1">The sequence shown here is derived from an EMBL/GenBank/DDBJ whole genome shotgun (WGS) entry which is preliminary data.</text>
</comment>
<dbReference type="EMBL" id="CAXAMN010021361">
    <property type="protein sequence ID" value="CAK9058457.1"/>
    <property type="molecule type" value="Genomic_DNA"/>
</dbReference>
<protein>
    <recommendedName>
        <fullName evidence="3">Fe2OG dioxygenase domain-containing protein</fullName>
    </recommendedName>
</protein>
<accession>A0ABP0N6E4</accession>
<sequence length="224" mass="24794">MRPTLEELMPQAKHFTVAEWWVHQRAGDQWHGHPLHFDTNEQLLRDSFGTSVEHPAVSSVVYLCQDTPRFGPTLVTDQRHGGATLGGGSGALVRPRMGRQLFFDGGYLHGVMPGKPWMEEPHHPGRRLTLMVGWWTTPIPTSPATDPPRPLMEGGGRWHRELGGAGVAASAAAYAVEAVEVKIPSTSPIWTDVPGSVSSDIMVDPPYGRFFLRSRQQIDEDLFN</sequence>
<evidence type="ECO:0000313" key="1">
    <source>
        <dbReference type="EMBL" id="CAK9058457.1"/>
    </source>
</evidence>